<dbReference type="PANTHER" id="PTHR43298:SF2">
    <property type="entry name" value="FMN_FAD EXPORTER YEEO-RELATED"/>
    <property type="match status" value="1"/>
</dbReference>
<organism evidence="14 15">
    <name type="scientific">Streptococcus varani</name>
    <dbReference type="NCBI Taxonomy" id="1608583"/>
    <lineage>
        <taxon>Bacteria</taxon>
        <taxon>Bacillati</taxon>
        <taxon>Bacillota</taxon>
        <taxon>Bacilli</taxon>
        <taxon>Lactobacillales</taxon>
        <taxon>Streptococcaceae</taxon>
        <taxon>Streptococcus</taxon>
    </lineage>
</organism>
<comment type="subcellular location">
    <subcellularLocation>
        <location evidence="2">Cell membrane</location>
        <topology evidence="2">Multi-pass membrane protein</topology>
    </subcellularLocation>
</comment>
<dbReference type="GO" id="GO:0006811">
    <property type="term" value="P:monoatomic ion transport"/>
    <property type="evidence" value="ECO:0007669"/>
    <property type="project" value="UniProtKB-KW"/>
</dbReference>
<evidence type="ECO:0000256" key="5">
    <source>
        <dbReference type="ARBA" id="ARBA00022448"/>
    </source>
</evidence>
<dbReference type="OrthoDB" id="9806302at2"/>
<evidence type="ECO:0000256" key="11">
    <source>
        <dbReference type="ARBA" id="ARBA00023136"/>
    </source>
</evidence>
<dbReference type="InterPro" id="IPR002528">
    <property type="entry name" value="MATE_fam"/>
</dbReference>
<evidence type="ECO:0000313" key="14">
    <source>
        <dbReference type="EMBL" id="CQR24185.1"/>
    </source>
</evidence>
<keyword evidence="5" id="KW-0813">Transport</keyword>
<keyword evidence="9 13" id="KW-1133">Transmembrane helix</keyword>
<feature type="transmembrane region" description="Helical" evidence="13">
    <location>
        <begin position="20"/>
        <end position="46"/>
    </location>
</feature>
<gene>
    <name evidence="14" type="ORF">BN1356_00546</name>
</gene>
<feature type="transmembrane region" description="Helical" evidence="13">
    <location>
        <begin position="182"/>
        <end position="201"/>
    </location>
</feature>
<name>A0A0E4H720_9STRE</name>
<proteinExistence type="inferred from homology"/>
<evidence type="ECO:0000256" key="2">
    <source>
        <dbReference type="ARBA" id="ARBA00004651"/>
    </source>
</evidence>
<feature type="transmembrane region" description="Helical" evidence="13">
    <location>
        <begin position="158"/>
        <end position="176"/>
    </location>
</feature>
<keyword evidence="15" id="KW-1185">Reference proteome</keyword>
<reference evidence="15" key="1">
    <citation type="submission" date="2015-03" db="EMBL/GenBank/DDBJ databases">
        <authorList>
            <person name="Urmite Genomes"/>
        </authorList>
    </citation>
    <scope>NUCLEOTIDE SEQUENCE [LARGE SCALE GENOMIC DNA]</scope>
    <source>
        <strain evidence="15">FF10</strain>
    </source>
</reference>
<evidence type="ECO:0000256" key="9">
    <source>
        <dbReference type="ARBA" id="ARBA00022989"/>
    </source>
</evidence>
<evidence type="ECO:0000256" key="7">
    <source>
        <dbReference type="ARBA" id="ARBA00022475"/>
    </source>
</evidence>
<keyword evidence="11 13" id="KW-0472">Membrane</keyword>
<dbReference type="AlphaFoldDB" id="A0A0E4H720"/>
<dbReference type="InterPro" id="IPR050222">
    <property type="entry name" value="MATE_MdtK"/>
</dbReference>
<evidence type="ECO:0000256" key="10">
    <source>
        <dbReference type="ARBA" id="ARBA00023065"/>
    </source>
</evidence>
<evidence type="ECO:0000256" key="1">
    <source>
        <dbReference type="ARBA" id="ARBA00003408"/>
    </source>
</evidence>
<keyword evidence="6" id="KW-0050">Antiport</keyword>
<feature type="transmembrane region" description="Helical" evidence="13">
    <location>
        <begin position="264"/>
        <end position="283"/>
    </location>
</feature>
<dbReference type="GO" id="GO:0015297">
    <property type="term" value="F:antiporter activity"/>
    <property type="evidence" value="ECO:0007669"/>
    <property type="project" value="UniProtKB-KW"/>
</dbReference>
<evidence type="ECO:0000256" key="13">
    <source>
        <dbReference type="SAM" id="Phobius"/>
    </source>
</evidence>
<evidence type="ECO:0000313" key="15">
    <source>
        <dbReference type="Proteomes" id="UP000198604"/>
    </source>
</evidence>
<evidence type="ECO:0000256" key="8">
    <source>
        <dbReference type="ARBA" id="ARBA00022692"/>
    </source>
</evidence>
<feature type="transmembrane region" description="Helical" evidence="13">
    <location>
        <begin position="238"/>
        <end position="258"/>
    </location>
</feature>
<evidence type="ECO:0000256" key="3">
    <source>
        <dbReference type="ARBA" id="ARBA00010199"/>
    </source>
</evidence>
<sequence length="424" mass="45492">MKYYRDILQIALPAMAENFLNFLMGTVDSYLVAHLGLIAISGVAIANNIISIFQAIFIALGTAASAILANSYSRKSQEKLAVQVVEVLKLSILLGLFLGIISIFAGKDLLLFLGAEESVALAGGVYLAWVGGGILFLALSLSLGAILRSLGKSRLPMYVSLLSNVLNLLFSSIAVFLFQAGIVGVALGTLFSRLIACLILWQQLPLKLRRPSWKVDMELLALALPAAGERLMMRAGDVVVVTLIVSMGTAVVAGNAIGETLTQFNYMPGMGIATALVILVAQARGRGDSEQVRILVKSAYWLSLVWMALISGLVFLFGTFLAGLYTQDSQALAAASLVMFYAFCGTPATAGTLMNTALWQGVGNARLPFYATTLGMWLVRVGLASLLTMALGWGLSGVWLATILDNMFRWVFLSRAFAWREKKG</sequence>
<evidence type="ECO:0000256" key="6">
    <source>
        <dbReference type="ARBA" id="ARBA00022449"/>
    </source>
</evidence>
<feature type="transmembrane region" description="Helical" evidence="13">
    <location>
        <begin position="331"/>
        <end position="355"/>
    </location>
</feature>
<dbReference type="RefSeq" id="WP_093649878.1">
    <property type="nucleotide sequence ID" value="NZ_CTEN01000001.1"/>
</dbReference>
<feature type="transmembrane region" description="Helical" evidence="13">
    <location>
        <begin position="52"/>
        <end position="72"/>
    </location>
</feature>
<dbReference type="GO" id="GO:0042910">
    <property type="term" value="F:xenobiotic transmembrane transporter activity"/>
    <property type="evidence" value="ECO:0007669"/>
    <property type="project" value="InterPro"/>
</dbReference>
<keyword evidence="10" id="KW-0406">Ion transport</keyword>
<dbReference type="GO" id="GO:0005886">
    <property type="term" value="C:plasma membrane"/>
    <property type="evidence" value="ECO:0007669"/>
    <property type="project" value="UniProtKB-SubCell"/>
</dbReference>
<comment type="function">
    <text evidence="1">Multidrug efflux pump.</text>
</comment>
<feature type="transmembrane region" description="Helical" evidence="13">
    <location>
        <begin position="126"/>
        <end position="146"/>
    </location>
</feature>
<keyword evidence="7" id="KW-1003">Cell membrane</keyword>
<feature type="transmembrane region" description="Helical" evidence="13">
    <location>
        <begin position="84"/>
        <end position="106"/>
    </location>
</feature>
<dbReference type="NCBIfam" id="TIGR00797">
    <property type="entry name" value="matE"/>
    <property type="match status" value="1"/>
</dbReference>
<feature type="transmembrane region" description="Helical" evidence="13">
    <location>
        <begin position="304"/>
        <end position="325"/>
    </location>
</feature>
<evidence type="ECO:0000256" key="12">
    <source>
        <dbReference type="ARBA" id="ARBA00031636"/>
    </source>
</evidence>
<dbReference type="Pfam" id="PF01554">
    <property type="entry name" value="MatE"/>
    <property type="match status" value="2"/>
</dbReference>
<dbReference type="Proteomes" id="UP000198604">
    <property type="component" value="Unassembled WGS sequence"/>
</dbReference>
<accession>A0A0E4H720</accession>
<protein>
    <recommendedName>
        <fullName evidence="4">Probable multidrug resistance protein NorM</fullName>
    </recommendedName>
    <alternativeName>
        <fullName evidence="12">Multidrug-efflux transporter</fullName>
    </alternativeName>
</protein>
<keyword evidence="8 13" id="KW-0812">Transmembrane</keyword>
<dbReference type="PANTHER" id="PTHR43298">
    <property type="entry name" value="MULTIDRUG RESISTANCE PROTEIN NORM-RELATED"/>
    <property type="match status" value="1"/>
</dbReference>
<dbReference type="EMBL" id="CTEN01000001">
    <property type="protein sequence ID" value="CQR24185.1"/>
    <property type="molecule type" value="Genomic_DNA"/>
</dbReference>
<comment type="similarity">
    <text evidence="3">Belongs to the multi antimicrobial extrusion (MATE) (TC 2.A.66.1) family.</text>
</comment>
<dbReference type="PIRSF" id="PIRSF006603">
    <property type="entry name" value="DinF"/>
    <property type="match status" value="1"/>
</dbReference>
<dbReference type="STRING" id="1608583.BN1356_00546"/>
<dbReference type="InterPro" id="IPR048279">
    <property type="entry name" value="MdtK-like"/>
</dbReference>
<evidence type="ECO:0000256" key="4">
    <source>
        <dbReference type="ARBA" id="ARBA00020268"/>
    </source>
</evidence>